<comment type="caution">
    <text evidence="3">The sequence shown here is derived from an EMBL/GenBank/DDBJ whole genome shotgun (WGS) entry which is preliminary data.</text>
</comment>
<keyword evidence="4" id="KW-1185">Reference proteome</keyword>
<evidence type="ECO:0000313" key="4">
    <source>
        <dbReference type="Proteomes" id="UP001642484"/>
    </source>
</evidence>
<accession>A0ABP0NTP5</accession>
<feature type="coiled-coil region" evidence="1">
    <location>
        <begin position="242"/>
        <end position="384"/>
    </location>
</feature>
<proteinExistence type="predicted"/>
<feature type="compositionally biased region" description="Basic and acidic residues" evidence="2">
    <location>
        <begin position="554"/>
        <end position="578"/>
    </location>
</feature>
<feature type="region of interest" description="Disordered" evidence="2">
    <location>
        <begin position="544"/>
        <end position="587"/>
    </location>
</feature>
<organism evidence="3 4">
    <name type="scientific">Durusdinium trenchii</name>
    <dbReference type="NCBI Taxonomy" id="1381693"/>
    <lineage>
        <taxon>Eukaryota</taxon>
        <taxon>Sar</taxon>
        <taxon>Alveolata</taxon>
        <taxon>Dinophyceae</taxon>
        <taxon>Suessiales</taxon>
        <taxon>Symbiodiniaceae</taxon>
        <taxon>Durusdinium</taxon>
    </lineage>
</organism>
<feature type="coiled-coil region" evidence="1">
    <location>
        <begin position="29"/>
        <end position="56"/>
    </location>
</feature>
<evidence type="ECO:0000256" key="1">
    <source>
        <dbReference type="SAM" id="Coils"/>
    </source>
</evidence>
<evidence type="ECO:0000313" key="3">
    <source>
        <dbReference type="EMBL" id="CAK9067152.1"/>
    </source>
</evidence>
<name>A0ABP0NTP5_9DINO</name>
<keyword evidence="1" id="KW-0175">Coiled coil</keyword>
<evidence type="ECO:0000256" key="2">
    <source>
        <dbReference type="SAM" id="MobiDB-lite"/>
    </source>
</evidence>
<sequence length="587" mass="63440">MASCKPSWQRPGTSVMPSSRTFKRDFQAKVKAKQALTELVDKLNTAELEVEKAAMMGIAAESGQMSEEEIAACQKVGEPALASVQAALKDIDNKFKGAQSAVKDELTLLKDRGVEMRKKCEGVMSTMRSQKQGISAQQMAASIVEKVVAAEEALAACQDAEMPFLKGIEVLPAEESSKAIGDCEAAAAKADAALNQAKTLIRTKQADAKKFPKELQDRAAKELSALLTRAEACGKKITDFKKETMERKLNAIMAEAMEAIKKAEAKVNAHAEVAKVFSEDLNSVTEEAIKDAMEKVPELETDANATLQEAKKEVATKQKEAKGATAQTAMQKLQGRLKAASDELMKNKKASTFGEKLIKGKEALAEEMGNVDKAEAEVAKVEKLAEPVQAVENPTDEECAELGDAIVSAQNSIKNTGKSVEKQMTVGVPPLKAAFSKVADRNKKVQERLDKVLGGKKGLRERSLGEAYVREGKKKIAVVDSCVEKVNDAELPFLKGIEVLPLTEATSTIEASEKAATELQGSISEARNFIAAKLVELRAFSDKEPNRLGFGGADKPHRADQHGRREAQRVQERHRSSEEGGSASRSR</sequence>
<feature type="compositionally biased region" description="Polar residues" evidence="2">
    <location>
        <begin position="10"/>
        <end position="20"/>
    </location>
</feature>
<reference evidence="3 4" key="1">
    <citation type="submission" date="2024-02" db="EMBL/GenBank/DDBJ databases">
        <authorList>
            <person name="Chen Y."/>
            <person name="Shah S."/>
            <person name="Dougan E. K."/>
            <person name="Thang M."/>
            <person name="Chan C."/>
        </authorList>
    </citation>
    <scope>NUCLEOTIDE SEQUENCE [LARGE SCALE GENOMIC DNA]</scope>
</reference>
<dbReference type="EMBL" id="CAXAMN010022184">
    <property type="protein sequence ID" value="CAK9067152.1"/>
    <property type="molecule type" value="Genomic_DNA"/>
</dbReference>
<gene>
    <name evidence="3" type="ORF">CCMP2556_LOCUS33001</name>
</gene>
<feature type="region of interest" description="Disordered" evidence="2">
    <location>
        <begin position="1"/>
        <end position="21"/>
    </location>
</feature>
<dbReference type="Proteomes" id="UP001642484">
    <property type="component" value="Unassembled WGS sequence"/>
</dbReference>
<protein>
    <submittedName>
        <fullName evidence="3">Uncharacterized protein</fullName>
    </submittedName>
</protein>